<dbReference type="SUPFAM" id="SSF48317">
    <property type="entry name" value="Acid phosphatase/Vanadium-dependent haloperoxidase"/>
    <property type="match status" value="1"/>
</dbReference>
<dbReference type="InterPro" id="IPR000326">
    <property type="entry name" value="PAP2/HPO"/>
</dbReference>
<gene>
    <name evidence="3" type="ORF">GCM10009092_26350</name>
</gene>
<sequence length="254" mass="28346">MNKCLARHLLVTCLALILCILIFELTALDMQIQQLLYNQGSHQWWWDKQEFWARLLFYDGIKVVLLVFFLSLLLMFVVSFIKHAIKPLQPGLLIVMLSMLSVPATVGLLKATTNMACPVNLLQFGGKVEHVPLFSAYPADKRPAAPQKCFPAGHASGGFSLLALIFLMPTDRARQWAIVGALSLGWLMGGYKMLIGDHFLSHTLVSMLLSWGICCLNAALVYRFYPAPTNLWKLPESKSIQNDAPPLPANSYQA</sequence>
<dbReference type="Gene3D" id="1.20.144.10">
    <property type="entry name" value="Phosphatidic acid phosphatase type 2/haloperoxidase"/>
    <property type="match status" value="1"/>
</dbReference>
<feature type="transmembrane region" description="Helical" evidence="1">
    <location>
        <begin position="90"/>
        <end position="109"/>
    </location>
</feature>
<dbReference type="Proteomes" id="UP001501757">
    <property type="component" value="Unassembled WGS sequence"/>
</dbReference>
<feature type="domain" description="Phosphatidic acid phosphatase type 2/haloperoxidase" evidence="2">
    <location>
        <begin position="92"/>
        <end position="221"/>
    </location>
</feature>
<keyword evidence="1" id="KW-0812">Transmembrane</keyword>
<feature type="transmembrane region" description="Helical" evidence="1">
    <location>
        <begin position="51"/>
        <end position="78"/>
    </location>
</feature>
<dbReference type="Pfam" id="PF01569">
    <property type="entry name" value="PAP2"/>
    <property type="match status" value="1"/>
</dbReference>
<evidence type="ECO:0000256" key="1">
    <source>
        <dbReference type="SAM" id="Phobius"/>
    </source>
</evidence>
<keyword evidence="1" id="KW-0472">Membrane</keyword>
<keyword evidence="1" id="KW-1133">Transmembrane helix</keyword>
<comment type="caution">
    <text evidence="3">The sequence shown here is derived from an EMBL/GenBank/DDBJ whole genome shotgun (WGS) entry which is preliminary data.</text>
</comment>
<protein>
    <submittedName>
        <fullName evidence="3">Phosphatase PAP2 family protein</fullName>
    </submittedName>
</protein>
<evidence type="ECO:0000259" key="2">
    <source>
        <dbReference type="Pfam" id="PF01569"/>
    </source>
</evidence>
<dbReference type="InterPro" id="IPR036938">
    <property type="entry name" value="PAP2/HPO_sf"/>
</dbReference>
<organism evidence="3 4">
    <name type="scientific">Bowmanella denitrificans</name>
    <dbReference type="NCBI Taxonomy" id="366582"/>
    <lineage>
        <taxon>Bacteria</taxon>
        <taxon>Pseudomonadati</taxon>
        <taxon>Pseudomonadota</taxon>
        <taxon>Gammaproteobacteria</taxon>
        <taxon>Alteromonadales</taxon>
        <taxon>Alteromonadaceae</taxon>
        <taxon>Bowmanella</taxon>
    </lineage>
</organism>
<feature type="transmembrane region" description="Helical" evidence="1">
    <location>
        <begin position="176"/>
        <end position="195"/>
    </location>
</feature>
<feature type="transmembrane region" description="Helical" evidence="1">
    <location>
        <begin position="150"/>
        <end position="169"/>
    </location>
</feature>
<evidence type="ECO:0000313" key="4">
    <source>
        <dbReference type="Proteomes" id="UP001501757"/>
    </source>
</evidence>
<dbReference type="RefSeq" id="WP_343845477.1">
    <property type="nucleotide sequence ID" value="NZ_BAAAEI010000014.1"/>
</dbReference>
<reference evidence="3 4" key="1">
    <citation type="journal article" date="2019" name="Int. J. Syst. Evol. Microbiol.">
        <title>The Global Catalogue of Microorganisms (GCM) 10K type strain sequencing project: providing services to taxonomists for standard genome sequencing and annotation.</title>
        <authorList>
            <consortium name="The Broad Institute Genomics Platform"/>
            <consortium name="The Broad Institute Genome Sequencing Center for Infectious Disease"/>
            <person name="Wu L."/>
            <person name="Ma J."/>
        </authorList>
    </citation>
    <scope>NUCLEOTIDE SEQUENCE [LARGE SCALE GENOMIC DNA]</scope>
    <source>
        <strain evidence="3 4">JCM 13378</strain>
    </source>
</reference>
<dbReference type="CDD" id="cd03396">
    <property type="entry name" value="PAP2_like_6"/>
    <property type="match status" value="1"/>
</dbReference>
<dbReference type="EMBL" id="BAAAEI010000014">
    <property type="protein sequence ID" value="GAA0360823.1"/>
    <property type="molecule type" value="Genomic_DNA"/>
</dbReference>
<keyword evidence="4" id="KW-1185">Reference proteome</keyword>
<proteinExistence type="predicted"/>
<name>A0ABN0XCL5_9ALTE</name>
<accession>A0ABN0XCL5</accession>
<feature type="transmembrane region" description="Helical" evidence="1">
    <location>
        <begin position="207"/>
        <end position="225"/>
    </location>
</feature>
<evidence type="ECO:0000313" key="3">
    <source>
        <dbReference type="EMBL" id="GAA0360823.1"/>
    </source>
</evidence>